<evidence type="ECO:0000313" key="6">
    <source>
        <dbReference type="Proteomes" id="UP000753961"/>
    </source>
</evidence>
<dbReference type="Gene3D" id="2.10.109.10">
    <property type="entry name" value="Umud Fragment, subunit A"/>
    <property type="match status" value="1"/>
</dbReference>
<keyword evidence="6" id="KW-1185">Reference proteome</keyword>
<accession>A0A953HPW9</accession>
<dbReference type="SUPFAM" id="SSF51306">
    <property type="entry name" value="LexA/Signal peptidase"/>
    <property type="match status" value="1"/>
</dbReference>
<sequence length="287" mass="33920">MISDVTKRFIQCHDFLKESGKVRSSRQFALEINYLPQNLNKVLKGERDIPMEPLRSAVEVFRINPTFLYLGEGKMFMRSEQEEHFRLLTVVTDDNNEEKILHVPVPAMAGYAAEVMDPDFVSELPSYRLPGYDFQYGTFRSFDISGDSMIPYLEPGDKVVCRFIEPQDWITNIRDHHVYVIVSRGNVVVKRVVNNLHRHRHLLLISDNKEFKPYRLNVNDIREVWYVKNRITTFDHSRKDQNTALQNQMETMQTAFQKQHEMLKILLEKEKHQNRENHMTYENQGNS</sequence>
<dbReference type="PANTHER" id="PTHR40661">
    <property type="match status" value="1"/>
</dbReference>
<dbReference type="RefSeq" id="WP_222580592.1">
    <property type="nucleotide sequence ID" value="NZ_JAHVHU010000011.1"/>
</dbReference>
<evidence type="ECO:0000256" key="2">
    <source>
        <dbReference type="ARBA" id="ARBA00023125"/>
    </source>
</evidence>
<keyword evidence="2" id="KW-0238">DNA-binding</keyword>
<evidence type="ECO:0000256" key="1">
    <source>
        <dbReference type="ARBA" id="ARBA00023015"/>
    </source>
</evidence>
<reference evidence="5" key="1">
    <citation type="submission" date="2021-06" db="EMBL/GenBank/DDBJ databases">
        <title>44 bacteria genomes isolated from Dapeng, Shenzhen.</title>
        <authorList>
            <person name="Zheng W."/>
            <person name="Yu S."/>
            <person name="Huang Y."/>
        </authorList>
    </citation>
    <scope>NUCLEOTIDE SEQUENCE</scope>
    <source>
        <strain evidence="5">DP5N28-2</strain>
    </source>
</reference>
<dbReference type="InterPro" id="IPR036286">
    <property type="entry name" value="LexA/Signal_pep-like_sf"/>
</dbReference>
<proteinExistence type="predicted"/>
<dbReference type="AlphaFoldDB" id="A0A953HPW9"/>
<dbReference type="Pfam" id="PF00717">
    <property type="entry name" value="Peptidase_S24"/>
    <property type="match status" value="1"/>
</dbReference>
<dbReference type="CDD" id="cd06462">
    <property type="entry name" value="Peptidase_S24_S26"/>
    <property type="match status" value="1"/>
</dbReference>
<evidence type="ECO:0000313" key="5">
    <source>
        <dbReference type="EMBL" id="MBY5959059.1"/>
    </source>
</evidence>
<comment type="caution">
    <text evidence="5">The sequence shown here is derived from an EMBL/GenBank/DDBJ whole genome shotgun (WGS) entry which is preliminary data.</text>
</comment>
<feature type="domain" description="Peptidase S24/S26A/S26B/S26C" evidence="4">
    <location>
        <begin position="143"/>
        <end position="218"/>
    </location>
</feature>
<protein>
    <submittedName>
        <fullName evidence="5">Peptidase S24</fullName>
    </submittedName>
</protein>
<dbReference type="Proteomes" id="UP000753961">
    <property type="component" value="Unassembled WGS sequence"/>
</dbReference>
<dbReference type="GO" id="GO:0003677">
    <property type="term" value="F:DNA binding"/>
    <property type="evidence" value="ECO:0007669"/>
    <property type="project" value="UniProtKB-KW"/>
</dbReference>
<name>A0A953HPW9_9BACT</name>
<organism evidence="5 6">
    <name type="scientific">Membranihabitans marinus</name>
    <dbReference type="NCBI Taxonomy" id="1227546"/>
    <lineage>
        <taxon>Bacteria</taxon>
        <taxon>Pseudomonadati</taxon>
        <taxon>Bacteroidota</taxon>
        <taxon>Saprospiria</taxon>
        <taxon>Saprospirales</taxon>
        <taxon>Saprospiraceae</taxon>
        <taxon>Membranihabitans</taxon>
    </lineage>
</organism>
<keyword evidence="1" id="KW-0805">Transcription regulation</keyword>
<dbReference type="InterPro" id="IPR015927">
    <property type="entry name" value="Peptidase_S24_S26A/B/C"/>
</dbReference>
<keyword evidence="3" id="KW-0804">Transcription</keyword>
<evidence type="ECO:0000259" key="4">
    <source>
        <dbReference type="Pfam" id="PF00717"/>
    </source>
</evidence>
<evidence type="ECO:0000256" key="3">
    <source>
        <dbReference type="ARBA" id="ARBA00023163"/>
    </source>
</evidence>
<dbReference type="EMBL" id="JAHVHU010000011">
    <property type="protein sequence ID" value="MBY5959059.1"/>
    <property type="molecule type" value="Genomic_DNA"/>
</dbReference>
<dbReference type="PANTHER" id="PTHR40661:SF3">
    <property type="entry name" value="FELS-1 PROPHAGE TRANSCRIPTIONAL REGULATOR"/>
    <property type="match status" value="1"/>
</dbReference>
<gene>
    <name evidence="5" type="ORF">KUV50_12985</name>
</gene>